<dbReference type="Gene3D" id="6.10.340.10">
    <property type="match status" value="1"/>
</dbReference>
<keyword evidence="6" id="KW-0808">Transferase</keyword>
<dbReference type="CDD" id="cd01948">
    <property type="entry name" value="EAL"/>
    <property type="match status" value="1"/>
</dbReference>
<dbReference type="GO" id="GO:0016020">
    <property type="term" value="C:membrane"/>
    <property type="evidence" value="ECO:0007669"/>
    <property type="project" value="InterPro"/>
</dbReference>
<evidence type="ECO:0000256" key="1">
    <source>
        <dbReference type="SAM" id="MobiDB-lite"/>
    </source>
</evidence>
<feature type="compositionally biased region" description="Basic and acidic residues" evidence="1">
    <location>
        <begin position="1"/>
        <end position="14"/>
    </location>
</feature>
<feature type="domain" description="HAMP" evidence="4">
    <location>
        <begin position="257"/>
        <end position="310"/>
    </location>
</feature>
<dbReference type="EC" id="3.1.4.52" evidence="6"/>
<keyword evidence="2" id="KW-0472">Membrane</keyword>
<keyword evidence="7" id="KW-1185">Reference proteome</keyword>
<dbReference type="InterPro" id="IPR003660">
    <property type="entry name" value="HAMP_dom"/>
</dbReference>
<keyword evidence="2 6" id="KW-0812">Transmembrane</keyword>
<dbReference type="Gene3D" id="3.30.70.270">
    <property type="match status" value="1"/>
</dbReference>
<feature type="transmembrane region" description="Helical" evidence="2">
    <location>
        <begin position="40"/>
        <end position="63"/>
    </location>
</feature>
<dbReference type="SUPFAM" id="SSF141868">
    <property type="entry name" value="EAL domain-like"/>
    <property type="match status" value="1"/>
</dbReference>
<evidence type="ECO:0000259" key="5">
    <source>
        <dbReference type="PROSITE" id="PS50887"/>
    </source>
</evidence>
<dbReference type="PANTHER" id="PTHR44757:SF2">
    <property type="entry name" value="BIOFILM ARCHITECTURE MAINTENANCE PROTEIN MBAA"/>
    <property type="match status" value="1"/>
</dbReference>
<evidence type="ECO:0000256" key="2">
    <source>
        <dbReference type="SAM" id="Phobius"/>
    </source>
</evidence>
<dbReference type="Pfam" id="PF00672">
    <property type="entry name" value="HAMP"/>
    <property type="match status" value="1"/>
</dbReference>
<dbReference type="RefSeq" id="WP_052820686.1">
    <property type="nucleotide sequence ID" value="NZ_LT009724.1"/>
</dbReference>
<dbReference type="PROSITE" id="PS50885">
    <property type="entry name" value="HAMP"/>
    <property type="match status" value="1"/>
</dbReference>
<dbReference type="EC" id="2.7.7.65" evidence="6"/>
<dbReference type="SMART" id="SM00267">
    <property type="entry name" value="GGDEF"/>
    <property type="match status" value="1"/>
</dbReference>
<feature type="domain" description="EAL" evidence="3">
    <location>
        <begin position="498"/>
        <end position="747"/>
    </location>
</feature>
<keyword evidence="6" id="KW-0548">Nucleotidyltransferase</keyword>
<feature type="domain" description="GGDEF" evidence="5">
    <location>
        <begin position="355"/>
        <end position="489"/>
    </location>
</feature>
<feature type="compositionally biased region" description="Polar residues" evidence="1">
    <location>
        <begin position="771"/>
        <end position="780"/>
    </location>
</feature>
<dbReference type="GO" id="GO:0071111">
    <property type="term" value="F:cyclic-guanylate-specific phosphodiesterase activity"/>
    <property type="evidence" value="ECO:0007669"/>
    <property type="project" value="UniProtKB-EC"/>
</dbReference>
<feature type="region of interest" description="Disordered" evidence="1">
    <location>
        <begin position="751"/>
        <end position="780"/>
    </location>
</feature>
<keyword evidence="6" id="KW-0378">Hydrolase</keyword>
<dbReference type="STRING" id="1183432.AGR3A_Lc160011"/>
<dbReference type="InterPro" id="IPR043128">
    <property type="entry name" value="Rev_trsase/Diguanyl_cyclase"/>
</dbReference>
<dbReference type="PROSITE" id="PS50887">
    <property type="entry name" value="GGDEF"/>
    <property type="match status" value="1"/>
</dbReference>
<dbReference type="CDD" id="cd01949">
    <property type="entry name" value="GGDEF"/>
    <property type="match status" value="1"/>
</dbReference>
<sequence>MEETAYRGIDRQTEPGHTLDLTTQPENGRFSRRRSLASKITLIFLGGVIFAYSIGALVGWYMFVAAASEQWLNQARVNSQIASATLRSIYTYVSVTADDGGQVNGILTDKPIGDDESILVTGFNPSDVLALIGAQTKNAVWLFRYDETDAGFRQIAAAFDNATDDAEKPLATDPIFAKDGVAARFATGFATIGESSHYIGLLPIISTETKKPIGAVAVSIGGSDALYGAQRKLIYNSLAALIVVLTVTGVLVTVIARHFLKPVPALVQATLRIAREETDIVTPFQERRDEIGDMATAIETLREAVLERGRLRQIRDMAEQLEHMAHHDALTGLPNRVLLRKTLENRLDHLAASGQPFNVMLLDLDRFKAVNDTLGHAAGDALLVAVASRISSVLGENDMVSRLGGDEFAIIQAGSDDYRADAALLAKRVVHAVSRSFNLEGSDISVDTSIGIACAPDHGTSATQLLQQADLGLYRAKSMGCGLFVFYEPGMDMAAQHKHALEIDMKSALENHEFELHYQPVVNLQSGRIVAYEALARWRHSKLGLITPDRFIAIAEENNFIKPLGEWVLAQACMDAMAWPKDIRLAVNLSAVQLGNDDIVPVVDRALETSGFPAERLELEVTETAMLERDSSARALKLLKERGVRLALDDFGTGYAGLSTLTHVAFDKIKIDREFVSGLPTNPMCSAIVNTIIDMADQIGLKVTAEGVENSEQVAALKLCGCDEAQGYYFAEPAPLAHILKNRAIITPAGKDGFGGGDGQSLRDTGRPIQETYNPPQKAI</sequence>
<accession>A0A1S7RX83</accession>
<dbReference type="GO" id="GO:0007165">
    <property type="term" value="P:signal transduction"/>
    <property type="evidence" value="ECO:0007669"/>
    <property type="project" value="InterPro"/>
</dbReference>
<name>A0A1S7RX83_9HYPH</name>
<dbReference type="InterPro" id="IPR052155">
    <property type="entry name" value="Biofilm_reg_signaling"/>
</dbReference>
<evidence type="ECO:0000313" key="6">
    <source>
        <dbReference type="EMBL" id="CUX59002.1"/>
    </source>
</evidence>
<dbReference type="GO" id="GO:0052621">
    <property type="term" value="F:diguanylate cyclase activity"/>
    <property type="evidence" value="ECO:0007669"/>
    <property type="project" value="UniProtKB-EC"/>
</dbReference>
<dbReference type="NCBIfam" id="TIGR00254">
    <property type="entry name" value="GGDEF"/>
    <property type="match status" value="1"/>
</dbReference>
<dbReference type="InterPro" id="IPR001633">
    <property type="entry name" value="EAL_dom"/>
</dbReference>
<dbReference type="Pfam" id="PF00990">
    <property type="entry name" value="GGDEF"/>
    <property type="match status" value="1"/>
</dbReference>
<evidence type="ECO:0000259" key="3">
    <source>
        <dbReference type="PROSITE" id="PS50883"/>
    </source>
</evidence>
<feature type="transmembrane region" description="Helical" evidence="2">
    <location>
        <begin position="233"/>
        <end position="256"/>
    </location>
</feature>
<feature type="region of interest" description="Disordered" evidence="1">
    <location>
        <begin position="1"/>
        <end position="25"/>
    </location>
</feature>
<evidence type="ECO:0000259" key="4">
    <source>
        <dbReference type="PROSITE" id="PS50885"/>
    </source>
</evidence>
<reference evidence="7" key="1">
    <citation type="submission" date="2016-01" db="EMBL/GenBank/DDBJ databases">
        <authorList>
            <person name="Regsiter A."/>
            <person name="william w."/>
        </authorList>
    </citation>
    <scope>NUCLEOTIDE SEQUENCE [LARGE SCALE GENOMIC DNA]</scope>
    <source>
        <strain evidence="7">CFBP 6623</strain>
    </source>
</reference>
<protein>
    <submittedName>
        <fullName evidence="6">Putative transmembrane hybrid diguanylate cyclase/phosphodiesterase</fullName>
        <ecNumber evidence="6">2.7.7.65</ecNumber>
        <ecNumber evidence="6">3.1.4.52</ecNumber>
    </submittedName>
</protein>
<gene>
    <name evidence="6" type="ORF">AGR3A_Lc160011</name>
</gene>
<dbReference type="Proteomes" id="UP000191988">
    <property type="component" value="Unassembled WGS sequence"/>
</dbReference>
<dbReference type="InterPro" id="IPR000160">
    <property type="entry name" value="GGDEF_dom"/>
</dbReference>
<dbReference type="AlphaFoldDB" id="A0A1S7RX83"/>
<dbReference type="InterPro" id="IPR035919">
    <property type="entry name" value="EAL_sf"/>
</dbReference>
<evidence type="ECO:0000313" key="7">
    <source>
        <dbReference type="Proteomes" id="UP000191988"/>
    </source>
</evidence>
<dbReference type="SMART" id="SM00052">
    <property type="entry name" value="EAL"/>
    <property type="match status" value="1"/>
</dbReference>
<dbReference type="PROSITE" id="PS50883">
    <property type="entry name" value="EAL"/>
    <property type="match status" value="1"/>
</dbReference>
<dbReference type="InterPro" id="IPR029787">
    <property type="entry name" value="Nucleotide_cyclase"/>
</dbReference>
<dbReference type="EMBL" id="FBWK01000052">
    <property type="protein sequence ID" value="CUX59002.1"/>
    <property type="molecule type" value="Genomic_DNA"/>
</dbReference>
<proteinExistence type="predicted"/>
<dbReference type="SUPFAM" id="SSF158472">
    <property type="entry name" value="HAMP domain-like"/>
    <property type="match status" value="1"/>
</dbReference>
<dbReference type="PANTHER" id="PTHR44757">
    <property type="entry name" value="DIGUANYLATE CYCLASE DGCP"/>
    <property type="match status" value="1"/>
</dbReference>
<dbReference type="Pfam" id="PF00563">
    <property type="entry name" value="EAL"/>
    <property type="match status" value="1"/>
</dbReference>
<keyword evidence="2" id="KW-1133">Transmembrane helix</keyword>
<organism evidence="6 7">
    <name type="scientific">Agrobacterium tomkonis CFBP 6623</name>
    <dbReference type="NCBI Taxonomy" id="1183432"/>
    <lineage>
        <taxon>Bacteria</taxon>
        <taxon>Pseudomonadati</taxon>
        <taxon>Pseudomonadota</taxon>
        <taxon>Alphaproteobacteria</taxon>
        <taxon>Hyphomicrobiales</taxon>
        <taxon>Rhizobiaceae</taxon>
        <taxon>Rhizobium/Agrobacterium group</taxon>
        <taxon>Agrobacterium</taxon>
        <taxon>Agrobacterium tumefaciens complex</taxon>
    </lineage>
</organism>
<dbReference type="SUPFAM" id="SSF55073">
    <property type="entry name" value="Nucleotide cyclase"/>
    <property type="match status" value="1"/>
</dbReference>
<dbReference type="Gene3D" id="3.20.20.450">
    <property type="entry name" value="EAL domain"/>
    <property type="match status" value="1"/>
</dbReference>